<accession>A0AAE3GQA4</accession>
<keyword evidence="2" id="KW-1185">Reference proteome</keyword>
<evidence type="ECO:0000313" key="1">
    <source>
        <dbReference type="EMBL" id="MCP2728785.1"/>
    </source>
</evidence>
<organism evidence="1 2">
    <name type="scientific">Limnofasciculus baicalensis BBK-W-15</name>
    <dbReference type="NCBI Taxonomy" id="2699891"/>
    <lineage>
        <taxon>Bacteria</taxon>
        <taxon>Bacillati</taxon>
        <taxon>Cyanobacteriota</taxon>
        <taxon>Cyanophyceae</taxon>
        <taxon>Coleofasciculales</taxon>
        <taxon>Coleofasciculaceae</taxon>
        <taxon>Limnofasciculus</taxon>
        <taxon>Limnofasciculus baicalensis</taxon>
    </lineage>
</organism>
<reference evidence="1" key="1">
    <citation type="submission" date="2022-06" db="EMBL/GenBank/DDBJ databases">
        <title>New cyanobacteria of genus Symplocastrum in benthos of Lake Baikal.</title>
        <authorList>
            <person name="Sorokovikova E."/>
            <person name="Tikhonova I."/>
            <person name="Krasnopeev A."/>
            <person name="Evseev P."/>
            <person name="Gladkikh A."/>
            <person name="Belykh O."/>
        </authorList>
    </citation>
    <scope>NUCLEOTIDE SEQUENCE</scope>
    <source>
        <strain evidence="1">BBK-W-15</strain>
    </source>
</reference>
<dbReference type="EMBL" id="JAMZMM010000074">
    <property type="protein sequence ID" value="MCP2728785.1"/>
    <property type="molecule type" value="Genomic_DNA"/>
</dbReference>
<dbReference type="Proteomes" id="UP001204953">
    <property type="component" value="Unassembled WGS sequence"/>
</dbReference>
<proteinExistence type="predicted"/>
<protein>
    <recommendedName>
        <fullName evidence="3">CHAT domain-containing protein</fullName>
    </recommendedName>
</protein>
<evidence type="ECO:0008006" key="3">
    <source>
        <dbReference type="Google" id="ProtNLM"/>
    </source>
</evidence>
<gene>
    <name evidence="1" type="ORF">NJ959_09935</name>
</gene>
<comment type="caution">
    <text evidence="1">The sequence shown here is derived from an EMBL/GenBank/DDBJ whole genome shotgun (WGS) entry which is preliminary data.</text>
</comment>
<name>A0AAE3GQA4_9CYAN</name>
<dbReference type="AlphaFoldDB" id="A0AAE3GQA4"/>
<evidence type="ECO:0000313" key="2">
    <source>
        <dbReference type="Proteomes" id="UP001204953"/>
    </source>
</evidence>
<dbReference type="RefSeq" id="WP_254011584.1">
    <property type="nucleotide sequence ID" value="NZ_JAMZMM010000074.1"/>
</dbReference>
<sequence length="52" mass="5884">MTLIRGNYSREGQNRGLGVVPLPQHLEISSDVVNRLSHPYYWAPFILIGNGF</sequence>